<dbReference type="Gene3D" id="3.40.50.300">
    <property type="entry name" value="P-loop containing nucleotide triphosphate hydrolases"/>
    <property type="match status" value="1"/>
</dbReference>
<name>A0ABU5EIH0_9PROT</name>
<protein>
    <submittedName>
        <fullName evidence="1">AAA family ATPase</fullName>
    </submittedName>
</protein>
<sequence length="262" mass="29401">MSPKPPAFGLIKFVEFVGLPGSGKSTIATCLEAELKLCGLQTVSRTSILADTAPFFRRHGRRFWVVARNAWSCRDLYRRSFRYARQSGQETVWDLAKVSWNLWTVIALIAEGERRQGTTVIVDQGLLQAIWSVQLTATQPFSPELWKDLLLATGIRRALIANIHTDIKIAHIRASTRNSNGSRLTDRPWRDLERQWEAAAHTVADLVKLVRELADSDDSGGHILKVENVDVPPEEAAREIASALLQNRVHGKQIQSRTDLMA</sequence>
<keyword evidence="2" id="KW-1185">Reference proteome</keyword>
<dbReference type="EMBL" id="JAXCLW010000012">
    <property type="protein sequence ID" value="MDY0885637.1"/>
    <property type="molecule type" value="Genomic_DNA"/>
</dbReference>
<dbReference type="Proteomes" id="UP001279642">
    <property type="component" value="Unassembled WGS sequence"/>
</dbReference>
<dbReference type="SUPFAM" id="SSF52540">
    <property type="entry name" value="P-loop containing nucleoside triphosphate hydrolases"/>
    <property type="match status" value="1"/>
</dbReference>
<reference evidence="1 2" key="1">
    <citation type="journal article" date="2016" name="Antonie Van Leeuwenhoek">
        <title>Dongia soli sp. nov., isolated from soil from Dokdo, Korea.</title>
        <authorList>
            <person name="Kim D.U."/>
            <person name="Lee H."/>
            <person name="Kim H."/>
            <person name="Kim S.G."/>
            <person name="Ka J.O."/>
        </authorList>
    </citation>
    <scope>NUCLEOTIDE SEQUENCE [LARGE SCALE GENOMIC DNA]</scope>
    <source>
        <strain evidence="1 2">D78</strain>
    </source>
</reference>
<evidence type="ECO:0000313" key="1">
    <source>
        <dbReference type="EMBL" id="MDY0885637.1"/>
    </source>
</evidence>
<proteinExistence type="predicted"/>
<comment type="caution">
    <text evidence="1">The sequence shown here is derived from an EMBL/GenBank/DDBJ whole genome shotgun (WGS) entry which is preliminary data.</text>
</comment>
<gene>
    <name evidence="1" type="ORF">SMD27_22560</name>
</gene>
<evidence type="ECO:0000313" key="2">
    <source>
        <dbReference type="Proteomes" id="UP001279642"/>
    </source>
</evidence>
<organism evidence="1 2">
    <name type="scientific">Dongia soli</name>
    <dbReference type="NCBI Taxonomy" id="600628"/>
    <lineage>
        <taxon>Bacteria</taxon>
        <taxon>Pseudomonadati</taxon>
        <taxon>Pseudomonadota</taxon>
        <taxon>Alphaproteobacteria</taxon>
        <taxon>Rhodospirillales</taxon>
        <taxon>Dongiaceae</taxon>
        <taxon>Dongia</taxon>
    </lineage>
</organism>
<accession>A0ABU5EIH0</accession>
<dbReference type="InterPro" id="IPR027417">
    <property type="entry name" value="P-loop_NTPase"/>
</dbReference>